<dbReference type="PANTHER" id="PTHR24189">
    <property type="entry name" value="MYOTROPHIN"/>
    <property type="match status" value="1"/>
</dbReference>
<proteinExistence type="predicted"/>
<gene>
    <name evidence="5" type="ORF">GTHE00462_LOCUS7597</name>
</gene>
<evidence type="ECO:0000256" key="1">
    <source>
        <dbReference type="ARBA" id="ARBA00022737"/>
    </source>
</evidence>
<protein>
    <recommendedName>
        <fullName evidence="4">EF-hand domain-containing protein</fullName>
    </recommendedName>
</protein>
<dbReference type="SUPFAM" id="SSF48403">
    <property type="entry name" value="Ankyrin repeat"/>
    <property type="match status" value="1"/>
</dbReference>
<dbReference type="InterPro" id="IPR050745">
    <property type="entry name" value="Multifunctional_regulatory"/>
</dbReference>
<feature type="repeat" description="ANK" evidence="3">
    <location>
        <begin position="157"/>
        <end position="189"/>
    </location>
</feature>
<evidence type="ECO:0000313" key="5">
    <source>
        <dbReference type="EMBL" id="CAE2274086.1"/>
    </source>
</evidence>
<dbReference type="PANTHER" id="PTHR24189:SF50">
    <property type="entry name" value="ANKYRIN REPEAT AND SOCS BOX PROTEIN 2"/>
    <property type="match status" value="1"/>
</dbReference>
<dbReference type="InterPro" id="IPR018247">
    <property type="entry name" value="EF_Hand_1_Ca_BS"/>
</dbReference>
<dbReference type="SMART" id="SM00248">
    <property type="entry name" value="ANK"/>
    <property type="match status" value="5"/>
</dbReference>
<evidence type="ECO:0000256" key="3">
    <source>
        <dbReference type="PROSITE-ProRule" id="PRU00023"/>
    </source>
</evidence>
<evidence type="ECO:0000259" key="4">
    <source>
        <dbReference type="PROSITE" id="PS50222"/>
    </source>
</evidence>
<dbReference type="InterPro" id="IPR002048">
    <property type="entry name" value="EF_hand_dom"/>
</dbReference>
<dbReference type="PROSITE" id="PS50297">
    <property type="entry name" value="ANK_REP_REGION"/>
    <property type="match status" value="4"/>
</dbReference>
<dbReference type="InterPro" id="IPR036770">
    <property type="entry name" value="Ankyrin_rpt-contain_sf"/>
</dbReference>
<dbReference type="PROSITE" id="PS00018">
    <property type="entry name" value="EF_HAND_1"/>
    <property type="match status" value="1"/>
</dbReference>
<organism evidence="5">
    <name type="scientific">Guillardia theta</name>
    <name type="common">Cryptophyte</name>
    <name type="synonym">Cryptomonas phi</name>
    <dbReference type="NCBI Taxonomy" id="55529"/>
    <lineage>
        <taxon>Eukaryota</taxon>
        <taxon>Cryptophyceae</taxon>
        <taxon>Pyrenomonadales</taxon>
        <taxon>Geminigeraceae</taxon>
        <taxon>Guillardia</taxon>
    </lineage>
</organism>
<name>A0A7S4JU15_GUITH</name>
<feature type="repeat" description="ANK" evidence="3">
    <location>
        <begin position="123"/>
        <end position="155"/>
    </location>
</feature>
<accession>A0A7S4JU15</accession>
<dbReference type="PROSITE" id="PS50088">
    <property type="entry name" value="ANK_REPEAT"/>
    <property type="match status" value="5"/>
</dbReference>
<feature type="repeat" description="ANK" evidence="3">
    <location>
        <begin position="223"/>
        <end position="255"/>
    </location>
</feature>
<sequence length="287" mass="31022">MTKEMDEDESGTIERSEFMSAMKNASLQISGQKDINEVLQVSGGSAGPNKTGCTDYVFNDLHFAAKRGEVIRCWALVNRVKIPVDAPTSSGATALHFAATEGNTHTISTLISMSADPKARSSDGYTPLHCAATRNQVSAIQELLKLCADPNQMEKLSQATPLHWAIKNGSSEAALVLLDAGAKMEARDRLLNTPLMYAARYGRLSVLEKLLLMGVTVNALNADGKTALMHAAEEGKAACMVKLLRGGADPHRKVYGMDAMALARTRGQVEAARVMEGWMEEEEARIR</sequence>
<dbReference type="EMBL" id="HBKN01009653">
    <property type="protein sequence ID" value="CAE2274086.1"/>
    <property type="molecule type" value="Transcribed_RNA"/>
</dbReference>
<reference evidence="5" key="1">
    <citation type="submission" date="2021-01" db="EMBL/GenBank/DDBJ databases">
        <authorList>
            <person name="Corre E."/>
            <person name="Pelletier E."/>
            <person name="Niang G."/>
            <person name="Scheremetjew M."/>
            <person name="Finn R."/>
            <person name="Kale V."/>
            <person name="Holt S."/>
            <person name="Cochrane G."/>
            <person name="Meng A."/>
            <person name="Brown T."/>
            <person name="Cohen L."/>
        </authorList>
    </citation>
    <scope>NUCLEOTIDE SEQUENCE</scope>
    <source>
        <strain evidence="5">CCMP 2712</strain>
    </source>
</reference>
<dbReference type="Pfam" id="PF12796">
    <property type="entry name" value="Ank_2"/>
    <property type="match status" value="2"/>
</dbReference>
<dbReference type="AlphaFoldDB" id="A0A7S4JU15"/>
<feature type="repeat" description="ANK" evidence="3">
    <location>
        <begin position="90"/>
        <end position="122"/>
    </location>
</feature>
<feature type="repeat" description="ANK" evidence="3">
    <location>
        <begin position="190"/>
        <end position="222"/>
    </location>
</feature>
<keyword evidence="1" id="KW-0677">Repeat</keyword>
<dbReference type="PROSITE" id="PS50222">
    <property type="entry name" value="EF_HAND_2"/>
    <property type="match status" value="1"/>
</dbReference>
<keyword evidence="2 3" id="KW-0040">ANK repeat</keyword>
<dbReference type="InterPro" id="IPR002110">
    <property type="entry name" value="Ankyrin_rpt"/>
</dbReference>
<evidence type="ECO:0000256" key="2">
    <source>
        <dbReference type="ARBA" id="ARBA00023043"/>
    </source>
</evidence>
<dbReference type="GO" id="GO:0005509">
    <property type="term" value="F:calcium ion binding"/>
    <property type="evidence" value="ECO:0007669"/>
    <property type="project" value="InterPro"/>
</dbReference>
<feature type="domain" description="EF-hand" evidence="4">
    <location>
        <begin position="1"/>
        <end position="28"/>
    </location>
</feature>
<dbReference type="Gene3D" id="1.25.40.20">
    <property type="entry name" value="Ankyrin repeat-containing domain"/>
    <property type="match status" value="3"/>
</dbReference>